<accession>A0A0R2BC51</accession>
<dbReference type="STRING" id="33960.TY91_07120"/>
<evidence type="ECO:0000313" key="2">
    <source>
        <dbReference type="Proteomes" id="UP000051845"/>
    </source>
</evidence>
<organism evidence="1 2">
    <name type="scientific">Secundilactobacillus collinoides DSM 20515 = JCM 1123</name>
    <dbReference type="NCBI Taxonomy" id="1423733"/>
    <lineage>
        <taxon>Bacteria</taxon>
        <taxon>Bacillati</taxon>
        <taxon>Bacillota</taxon>
        <taxon>Bacilli</taxon>
        <taxon>Lactobacillales</taxon>
        <taxon>Lactobacillaceae</taxon>
        <taxon>Secundilactobacillus</taxon>
    </lineage>
</organism>
<gene>
    <name evidence="1" type="ORF">FC82_GL000390</name>
</gene>
<comment type="caution">
    <text evidence="1">The sequence shown here is derived from an EMBL/GenBank/DDBJ whole genome shotgun (WGS) entry which is preliminary data.</text>
</comment>
<dbReference type="AlphaFoldDB" id="A0A0R2BC51"/>
<sequence length="105" mass="12187">MNEDQLKAYLTKNSRVSDLFMDKCLPYLQAQNEEKAPARRLNDTMLQREADKLFDEFIGNIYSRMTSQLPGSATEDQWISYMDNNDMLEGLEDSMSELNFGSEED</sequence>
<reference evidence="1 2" key="1">
    <citation type="journal article" date="2015" name="Genome Announc.">
        <title>Expanding the biotechnology potential of lactobacilli through comparative genomics of 213 strains and associated genera.</title>
        <authorList>
            <person name="Sun Z."/>
            <person name="Harris H.M."/>
            <person name="McCann A."/>
            <person name="Guo C."/>
            <person name="Argimon S."/>
            <person name="Zhang W."/>
            <person name="Yang X."/>
            <person name="Jeffery I.B."/>
            <person name="Cooney J.C."/>
            <person name="Kagawa T.F."/>
            <person name="Liu W."/>
            <person name="Song Y."/>
            <person name="Salvetti E."/>
            <person name="Wrobel A."/>
            <person name="Rasinkangas P."/>
            <person name="Parkhill J."/>
            <person name="Rea M.C."/>
            <person name="O'Sullivan O."/>
            <person name="Ritari J."/>
            <person name="Douillard F.P."/>
            <person name="Paul Ross R."/>
            <person name="Yang R."/>
            <person name="Briner A.E."/>
            <person name="Felis G.E."/>
            <person name="de Vos W.M."/>
            <person name="Barrangou R."/>
            <person name="Klaenhammer T.R."/>
            <person name="Caufield P.W."/>
            <person name="Cui Y."/>
            <person name="Zhang H."/>
            <person name="O'Toole P.W."/>
        </authorList>
    </citation>
    <scope>NUCLEOTIDE SEQUENCE [LARGE SCALE GENOMIC DNA]</scope>
    <source>
        <strain evidence="1 2">DSM 20515</strain>
    </source>
</reference>
<protein>
    <submittedName>
        <fullName evidence="1">Uncharacterized protein</fullName>
    </submittedName>
</protein>
<dbReference type="EMBL" id="AYYR01000013">
    <property type="protein sequence ID" value="KRM77151.1"/>
    <property type="molecule type" value="Genomic_DNA"/>
</dbReference>
<dbReference type="Proteomes" id="UP000051845">
    <property type="component" value="Unassembled WGS sequence"/>
</dbReference>
<proteinExistence type="predicted"/>
<dbReference type="PATRIC" id="fig|1423733.4.peg.411"/>
<dbReference type="RefSeq" id="WP_054758701.1">
    <property type="nucleotide sequence ID" value="NZ_AYYR01000013.1"/>
</dbReference>
<evidence type="ECO:0000313" key="1">
    <source>
        <dbReference type="EMBL" id="KRM77151.1"/>
    </source>
</evidence>
<name>A0A0R2BC51_SECCO</name>